<name>A0A380ENW1_STAAU</name>
<reference evidence="6 7" key="1">
    <citation type="submission" date="2018-06" db="EMBL/GenBank/DDBJ databases">
        <authorList>
            <consortium name="Pathogen Informatics"/>
            <person name="Doyle S."/>
        </authorList>
    </citation>
    <scope>NUCLEOTIDE SEQUENCE [LARGE SCALE GENOMIC DNA]</scope>
    <source>
        <strain evidence="6 7">NCTC10702</strain>
    </source>
</reference>
<dbReference type="InterPro" id="IPR027417">
    <property type="entry name" value="P-loop_NTPase"/>
</dbReference>
<sequence>MLHKPELLILDEPFSGLDPVNVELLKEAVKDLNDWGSTIVYSSHRMEHVEELCDDVCILDKGQLVVSGDINHVRASNGNKKVVIESETTLPDLTNIRGIIHSENMKQGLQLTIENEDVAKDIYQVVAHQGYVKRFQVVEPSLQDIFIEKVGGKDA</sequence>
<dbReference type="PANTHER" id="PTHR42711">
    <property type="entry name" value="ABC TRANSPORTER ATP-BINDING PROTEIN"/>
    <property type="match status" value="1"/>
</dbReference>
<feature type="domain" description="Daunorubicin resistance ATP-binding protein DrrA1/2-like C-terminal" evidence="5">
    <location>
        <begin position="68"/>
        <end position="150"/>
    </location>
</feature>
<dbReference type="SUPFAM" id="SSF52540">
    <property type="entry name" value="P-loop containing nucleoside triphosphate hydrolases"/>
    <property type="match status" value="1"/>
</dbReference>
<dbReference type="GO" id="GO:0016787">
    <property type="term" value="F:hydrolase activity"/>
    <property type="evidence" value="ECO:0007669"/>
    <property type="project" value="UniProtKB-KW"/>
</dbReference>
<dbReference type="GO" id="GO:0005524">
    <property type="term" value="F:ATP binding"/>
    <property type="evidence" value="ECO:0007669"/>
    <property type="project" value="UniProtKB-KW"/>
</dbReference>
<proteinExistence type="inferred from homology"/>
<evidence type="ECO:0000256" key="3">
    <source>
        <dbReference type="ARBA" id="ARBA00022741"/>
    </source>
</evidence>
<keyword evidence="6" id="KW-0378">Hydrolase</keyword>
<evidence type="ECO:0000256" key="2">
    <source>
        <dbReference type="ARBA" id="ARBA00022448"/>
    </source>
</evidence>
<comment type="similarity">
    <text evidence="1">Belongs to the ABC transporter superfamily.</text>
</comment>
<protein>
    <submittedName>
        <fullName evidence="6">ABC-type transport system, ATPase component</fullName>
        <ecNumber evidence="6">3.6.3.-</ecNumber>
    </submittedName>
</protein>
<dbReference type="InterPro" id="IPR050763">
    <property type="entry name" value="ABC_transporter_ATP-binding"/>
</dbReference>
<dbReference type="Gene3D" id="3.40.50.300">
    <property type="entry name" value="P-loop containing nucleotide triphosphate hydrolases"/>
    <property type="match status" value="1"/>
</dbReference>
<evidence type="ECO:0000256" key="4">
    <source>
        <dbReference type="ARBA" id="ARBA00022840"/>
    </source>
</evidence>
<dbReference type="PANTHER" id="PTHR42711:SF5">
    <property type="entry name" value="ABC TRANSPORTER ATP-BINDING PROTEIN NATA"/>
    <property type="match status" value="1"/>
</dbReference>
<keyword evidence="3" id="KW-0547">Nucleotide-binding</keyword>
<dbReference type="EC" id="3.6.3.-" evidence="6"/>
<organism evidence="6 7">
    <name type="scientific">Staphylococcus aureus</name>
    <dbReference type="NCBI Taxonomy" id="1280"/>
    <lineage>
        <taxon>Bacteria</taxon>
        <taxon>Bacillati</taxon>
        <taxon>Bacillota</taxon>
        <taxon>Bacilli</taxon>
        <taxon>Bacillales</taxon>
        <taxon>Staphylococcaceae</taxon>
        <taxon>Staphylococcus</taxon>
    </lineage>
</organism>
<evidence type="ECO:0000256" key="1">
    <source>
        <dbReference type="ARBA" id="ARBA00005417"/>
    </source>
</evidence>
<dbReference type="Proteomes" id="UP000254116">
    <property type="component" value="Unassembled WGS sequence"/>
</dbReference>
<dbReference type="InterPro" id="IPR025302">
    <property type="entry name" value="DrrA1/2-like_C"/>
</dbReference>
<evidence type="ECO:0000259" key="5">
    <source>
        <dbReference type="Pfam" id="PF13732"/>
    </source>
</evidence>
<keyword evidence="2" id="KW-0813">Transport</keyword>
<evidence type="ECO:0000313" key="6">
    <source>
        <dbReference type="EMBL" id="SUL37654.1"/>
    </source>
</evidence>
<gene>
    <name evidence="6" type="ORF">NCTC10702_03669</name>
</gene>
<evidence type="ECO:0000313" key="7">
    <source>
        <dbReference type="Proteomes" id="UP000254116"/>
    </source>
</evidence>
<dbReference type="Pfam" id="PF13732">
    <property type="entry name" value="DrrA1-3_C"/>
    <property type="match status" value="1"/>
</dbReference>
<accession>A0A380ENW1</accession>
<dbReference type="AlphaFoldDB" id="A0A380ENW1"/>
<dbReference type="EMBL" id="UHBY01000003">
    <property type="protein sequence ID" value="SUL37654.1"/>
    <property type="molecule type" value="Genomic_DNA"/>
</dbReference>
<keyword evidence="4" id="KW-0067">ATP-binding</keyword>